<dbReference type="Proteomes" id="UP001217325">
    <property type="component" value="Unassembled WGS sequence"/>
</dbReference>
<dbReference type="NCBIfam" id="NF033542">
    <property type="entry name" value="transpos_IS110"/>
    <property type="match status" value="1"/>
</dbReference>
<proteinExistence type="predicted"/>
<gene>
    <name evidence="3" type="ORF">PXH69_33420</name>
</gene>
<comment type="caution">
    <text evidence="3">The sequence shown here is derived from an EMBL/GenBank/DDBJ whole genome shotgun (WGS) entry which is preliminary data.</text>
</comment>
<name>A0AAW6LT45_RHOSG</name>
<reference evidence="3" key="1">
    <citation type="submission" date="2023-02" db="EMBL/GenBank/DDBJ databases">
        <title>A novel hydrolase synthesized by Rhodococcus erythropolis HQ is responsible for the detoxification of Zearalenone.</title>
        <authorList>
            <person name="Hu J."/>
            <person name="Xu J."/>
        </authorList>
    </citation>
    <scope>NUCLEOTIDE SEQUENCE</scope>
    <source>
        <strain evidence="3">HQ</strain>
    </source>
</reference>
<accession>A0AAW6LT45</accession>
<evidence type="ECO:0000259" key="1">
    <source>
        <dbReference type="Pfam" id="PF01548"/>
    </source>
</evidence>
<dbReference type="Pfam" id="PF02371">
    <property type="entry name" value="Transposase_20"/>
    <property type="match status" value="1"/>
</dbReference>
<dbReference type="Pfam" id="PF01548">
    <property type="entry name" value="DEDD_Tnp_IS110"/>
    <property type="match status" value="1"/>
</dbReference>
<dbReference type="RefSeq" id="WP_275233045.1">
    <property type="nucleotide sequence ID" value="NZ_JARDXE010000035.1"/>
</dbReference>
<dbReference type="AlphaFoldDB" id="A0AAW6LT45"/>
<organism evidence="3 4">
    <name type="scientific">Rhodococcus qingshengii</name>
    <dbReference type="NCBI Taxonomy" id="334542"/>
    <lineage>
        <taxon>Bacteria</taxon>
        <taxon>Bacillati</taxon>
        <taxon>Actinomycetota</taxon>
        <taxon>Actinomycetes</taxon>
        <taxon>Mycobacteriales</taxon>
        <taxon>Nocardiaceae</taxon>
        <taxon>Rhodococcus</taxon>
        <taxon>Rhodococcus erythropolis group</taxon>
    </lineage>
</organism>
<feature type="domain" description="Transposase IS110-like N-terminal" evidence="1">
    <location>
        <begin position="13"/>
        <end position="159"/>
    </location>
</feature>
<dbReference type="GO" id="GO:0003677">
    <property type="term" value="F:DNA binding"/>
    <property type="evidence" value="ECO:0007669"/>
    <property type="project" value="InterPro"/>
</dbReference>
<feature type="domain" description="Transposase IS116/IS110/IS902 C-terminal" evidence="2">
    <location>
        <begin position="233"/>
        <end position="314"/>
    </location>
</feature>
<dbReference type="GO" id="GO:0006313">
    <property type="term" value="P:DNA transposition"/>
    <property type="evidence" value="ECO:0007669"/>
    <property type="project" value="InterPro"/>
</dbReference>
<evidence type="ECO:0000313" key="3">
    <source>
        <dbReference type="EMBL" id="MDE8649874.1"/>
    </source>
</evidence>
<dbReference type="EMBL" id="JARDXE010000035">
    <property type="protein sequence ID" value="MDE8649874.1"/>
    <property type="molecule type" value="Genomic_DNA"/>
</dbReference>
<dbReference type="InterPro" id="IPR047650">
    <property type="entry name" value="Transpos_IS110"/>
</dbReference>
<dbReference type="InterPro" id="IPR003346">
    <property type="entry name" value="Transposase_20"/>
</dbReference>
<dbReference type="GO" id="GO:0004803">
    <property type="term" value="F:transposase activity"/>
    <property type="evidence" value="ECO:0007669"/>
    <property type="project" value="InterPro"/>
</dbReference>
<dbReference type="InterPro" id="IPR002525">
    <property type="entry name" value="Transp_IS110-like_N"/>
</dbReference>
<sequence>MPEPGNAAAGTYAGIATHKDFHVVAVIDHLGRLLDTHTAKTTDEGYRQLLQWLSPFTPIIRVGVEGTGSYGVAVTATLGKHGFDVVEVNRPSRQMRRFRGKNDTVDAESAARSVLSQSSSAIPKSHDGLIESIRLLRISLTSLRKCRTTLTNSLRNVIVGAPPRMREHLEAMTSTALVAHCARLRVSPGAPSDPVQALKSTLRALATHILAQTAELNGLRTHLTELTRAANPALLAAPGVGVDSASALLITAGDNPERLRSEAAFAALCGVSPIEASSGKHVRHRLNRGGDRQANSALWRIAMIRSNSDERTRVYTARRTAEGKSPREISRCLKRHIAREVYSLLTAPPPIAGTDDLRPLRHRTGLAMQAAADHFEVSLTTVSRTERGIKPNHEFAARYRTWLIEHEPVSAV</sequence>
<evidence type="ECO:0000313" key="4">
    <source>
        <dbReference type="Proteomes" id="UP001217325"/>
    </source>
</evidence>
<dbReference type="PANTHER" id="PTHR33055">
    <property type="entry name" value="TRANSPOSASE FOR INSERTION SEQUENCE ELEMENT IS1111A"/>
    <property type="match status" value="1"/>
</dbReference>
<evidence type="ECO:0000259" key="2">
    <source>
        <dbReference type="Pfam" id="PF02371"/>
    </source>
</evidence>
<protein>
    <submittedName>
        <fullName evidence="3">IS110 family transposase</fullName>
    </submittedName>
</protein>
<dbReference type="PANTHER" id="PTHR33055:SF16">
    <property type="entry name" value="TRANSPOSASE FOR INSERTION SEQUENCE ELEMENT IS1547"/>
    <property type="match status" value="1"/>
</dbReference>